<feature type="transmembrane region" description="Helical" evidence="10">
    <location>
        <begin position="134"/>
        <end position="162"/>
    </location>
</feature>
<keyword evidence="4 10" id="KW-0812">Transmembrane</keyword>
<protein>
    <recommendedName>
        <fullName evidence="10">Odorant receptor</fullName>
    </recommendedName>
</protein>
<keyword evidence="9 10" id="KW-0807">Transducer</keyword>
<dbReference type="GO" id="GO:0004984">
    <property type="term" value="F:olfactory receptor activity"/>
    <property type="evidence" value="ECO:0007669"/>
    <property type="project" value="InterPro"/>
</dbReference>
<evidence type="ECO:0000256" key="1">
    <source>
        <dbReference type="ARBA" id="ARBA00004651"/>
    </source>
</evidence>
<feature type="transmembrane region" description="Helical" evidence="10">
    <location>
        <begin position="301"/>
        <end position="323"/>
    </location>
</feature>
<feature type="transmembrane region" description="Helical" evidence="10">
    <location>
        <begin position="12"/>
        <end position="32"/>
    </location>
</feature>
<dbReference type="GO" id="GO:0005886">
    <property type="term" value="C:plasma membrane"/>
    <property type="evidence" value="ECO:0007669"/>
    <property type="project" value="UniProtKB-SubCell"/>
</dbReference>
<evidence type="ECO:0000256" key="3">
    <source>
        <dbReference type="ARBA" id="ARBA00022606"/>
    </source>
</evidence>
<comment type="subcellular location">
    <subcellularLocation>
        <location evidence="1 10">Cell membrane</location>
        <topology evidence="1 10">Multi-pass membrane protein</topology>
    </subcellularLocation>
</comment>
<evidence type="ECO:0000256" key="2">
    <source>
        <dbReference type="ARBA" id="ARBA00022475"/>
    </source>
</evidence>
<sequence>MKGSKRSANQDFKWAIQLNQYILTLIGLWPTSKQTKWEKFTCDLRVLFTFLVPTVVIIIPAIHSLIRIRSNIMLVIENLQFTLPAITAMLKVVTFWWKKEVVTAIIDMIAYDWRKPKFSWEKMMMITKAQTARIITVSCCAIMGAAFMIAIILPACGFLMLYSSNITDPGKPLLFQAYYIYDITKTPQYEITFILQFIAMFLCGLPYTGIDTFLSLLIFHISGQLDILKNRITRLDKFTNYTGALKSCVIDHARILRTINSVENTFNIMLLALFLYFGIFLVFYGFMIIDILEDKNHVSTFRLTYLIVIVINSFSHMCVYCTIGEILISQCDKIHYAAYSNEWYTLDSKDARNMILLMVMSKEPPYLTAGKIFPVTMTTFCNLIKTSGGYISVLLTTRG</sequence>
<gene>
    <name evidence="11" type="ORF">DMN91_007238</name>
</gene>
<keyword evidence="8 10" id="KW-0675">Receptor</keyword>
<keyword evidence="3 10" id="KW-0716">Sensory transduction</keyword>
<comment type="caution">
    <text evidence="10">Lacks conserved residue(s) required for the propagation of feature annotation.</text>
</comment>
<dbReference type="OrthoDB" id="7634903at2759"/>
<feature type="transmembrane region" description="Helical" evidence="10">
    <location>
        <begin position="266"/>
        <end position="289"/>
    </location>
</feature>
<evidence type="ECO:0000256" key="6">
    <source>
        <dbReference type="ARBA" id="ARBA00022989"/>
    </source>
</evidence>
<dbReference type="PANTHER" id="PTHR21137">
    <property type="entry name" value="ODORANT RECEPTOR"/>
    <property type="match status" value="1"/>
</dbReference>
<accession>A0A3L8DJL7</accession>
<evidence type="ECO:0000313" key="11">
    <source>
        <dbReference type="EMBL" id="RLU20625.1"/>
    </source>
</evidence>
<evidence type="ECO:0000256" key="9">
    <source>
        <dbReference type="ARBA" id="ARBA00023224"/>
    </source>
</evidence>
<dbReference type="Proteomes" id="UP000279307">
    <property type="component" value="Chromosome 7"/>
</dbReference>
<comment type="caution">
    <text evidence="11">The sequence shown here is derived from an EMBL/GenBank/DDBJ whole genome shotgun (WGS) entry which is preliminary data.</text>
</comment>
<keyword evidence="7 10" id="KW-0472">Membrane</keyword>
<organism evidence="11">
    <name type="scientific">Ooceraea biroi</name>
    <name type="common">Clonal raider ant</name>
    <name type="synonym">Cerapachys biroi</name>
    <dbReference type="NCBI Taxonomy" id="2015173"/>
    <lineage>
        <taxon>Eukaryota</taxon>
        <taxon>Metazoa</taxon>
        <taxon>Ecdysozoa</taxon>
        <taxon>Arthropoda</taxon>
        <taxon>Hexapoda</taxon>
        <taxon>Insecta</taxon>
        <taxon>Pterygota</taxon>
        <taxon>Neoptera</taxon>
        <taxon>Endopterygota</taxon>
        <taxon>Hymenoptera</taxon>
        <taxon>Apocrita</taxon>
        <taxon>Aculeata</taxon>
        <taxon>Formicoidea</taxon>
        <taxon>Formicidae</taxon>
        <taxon>Dorylinae</taxon>
        <taxon>Ooceraea</taxon>
    </lineage>
</organism>
<evidence type="ECO:0000256" key="4">
    <source>
        <dbReference type="ARBA" id="ARBA00022692"/>
    </source>
</evidence>
<reference evidence="11" key="1">
    <citation type="journal article" date="2018" name="Genome Res.">
        <title>The genomic architecture and molecular evolution of ant odorant receptors.</title>
        <authorList>
            <person name="McKenzie S.K."/>
            <person name="Kronauer D.J.C."/>
        </authorList>
    </citation>
    <scope>NUCLEOTIDE SEQUENCE [LARGE SCALE GENOMIC DNA]</scope>
    <source>
        <strain evidence="11">Clonal line C1</strain>
    </source>
</reference>
<proteinExistence type="inferred from homology"/>
<reference evidence="11" key="2">
    <citation type="submission" date="2018-07" db="EMBL/GenBank/DDBJ databases">
        <authorList>
            <person name="Mckenzie S.K."/>
            <person name="Kronauer D.J.C."/>
        </authorList>
    </citation>
    <scope>NUCLEOTIDE SEQUENCE</scope>
    <source>
        <strain evidence="11">Clonal line C1</strain>
    </source>
</reference>
<dbReference type="EMBL" id="QOIP01000007">
    <property type="protein sequence ID" value="RLU20625.1"/>
    <property type="molecule type" value="Genomic_DNA"/>
</dbReference>
<dbReference type="Pfam" id="PF02949">
    <property type="entry name" value="7tm_6"/>
    <property type="match status" value="1"/>
</dbReference>
<dbReference type="AlphaFoldDB" id="A0A3L8DJL7"/>
<dbReference type="GO" id="GO:0005549">
    <property type="term" value="F:odorant binding"/>
    <property type="evidence" value="ECO:0007669"/>
    <property type="project" value="InterPro"/>
</dbReference>
<dbReference type="PANTHER" id="PTHR21137:SF35">
    <property type="entry name" value="ODORANT RECEPTOR 19A-RELATED"/>
    <property type="match status" value="1"/>
</dbReference>
<keyword evidence="5 10" id="KW-0552">Olfaction</keyword>
<feature type="transmembrane region" description="Helical" evidence="10">
    <location>
        <begin position="193"/>
        <end position="219"/>
    </location>
</feature>
<name>A0A3L8DJL7_OOCBI</name>
<evidence type="ECO:0000256" key="7">
    <source>
        <dbReference type="ARBA" id="ARBA00023136"/>
    </source>
</evidence>
<dbReference type="InterPro" id="IPR004117">
    <property type="entry name" value="7tm6_olfct_rcpt"/>
</dbReference>
<keyword evidence="6 10" id="KW-1133">Transmembrane helix</keyword>
<keyword evidence="2" id="KW-1003">Cell membrane</keyword>
<comment type="similarity">
    <text evidence="10">Belongs to the insect chemoreceptor superfamily. Heteromeric odorant receptor channel (TC 1.A.69) family.</text>
</comment>
<dbReference type="GO" id="GO:0007165">
    <property type="term" value="P:signal transduction"/>
    <property type="evidence" value="ECO:0007669"/>
    <property type="project" value="UniProtKB-KW"/>
</dbReference>
<evidence type="ECO:0000256" key="8">
    <source>
        <dbReference type="ARBA" id="ARBA00023170"/>
    </source>
</evidence>
<feature type="transmembrane region" description="Helical" evidence="10">
    <location>
        <begin position="44"/>
        <end position="65"/>
    </location>
</feature>
<evidence type="ECO:0000256" key="10">
    <source>
        <dbReference type="RuleBase" id="RU351113"/>
    </source>
</evidence>
<evidence type="ECO:0000256" key="5">
    <source>
        <dbReference type="ARBA" id="ARBA00022725"/>
    </source>
</evidence>